<gene>
    <name evidence="7" type="ORF">LPB137_02525</name>
</gene>
<name>A0A1P8KJS5_9BACT</name>
<dbReference type="RefSeq" id="WP_076083970.1">
    <property type="nucleotide sequence ID" value="NZ_CP019070.1"/>
</dbReference>
<dbReference type="InterPro" id="IPR029095">
    <property type="entry name" value="NarX-like_N"/>
</dbReference>
<evidence type="ECO:0000256" key="4">
    <source>
        <dbReference type="ARBA" id="ARBA00023136"/>
    </source>
</evidence>
<dbReference type="KEGG" id="alp:LPB137_02525"/>
<dbReference type="Proteomes" id="UP000186074">
    <property type="component" value="Chromosome"/>
</dbReference>
<dbReference type="Pfam" id="PF13675">
    <property type="entry name" value="PilJ"/>
    <property type="match status" value="1"/>
</dbReference>
<dbReference type="OrthoDB" id="952521at2"/>
<keyword evidence="3 5" id="KW-1133">Transmembrane helix</keyword>
<dbReference type="GO" id="GO:0016020">
    <property type="term" value="C:membrane"/>
    <property type="evidence" value="ECO:0007669"/>
    <property type="project" value="UniProtKB-SubCell"/>
</dbReference>
<keyword evidence="2 5" id="KW-0812">Transmembrane</keyword>
<comment type="subcellular location">
    <subcellularLocation>
        <location evidence="1">Membrane</location>
        <topology evidence="1">Multi-pass membrane protein</topology>
    </subcellularLocation>
</comment>
<feature type="transmembrane region" description="Helical" evidence="5">
    <location>
        <begin position="12"/>
        <end position="31"/>
    </location>
</feature>
<keyword evidence="8" id="KW-1185">Reference proteome</keyword>
<organism evidence="7 8">
    <name type="scientific">Poseidonibacter parvus</name>
    <dbReference type="NCBI Taxonomy" id="1850254"/>
    <lineage>
        <taxon>Bacteria</taxon>
        <taxon>Pseudomonadati</taxon>
        <taxon>Campylobacterota</taxon>
        <taxon>Epsilonproteobacteria</taxon>
        <taxon>Campylobacterales</taxon>
        <taxon>Arcobacteraceae</taxon>
        <taxon>Poseidonibacter</taxon>
    </lineage>
</organism>
<evidence type="ECO:0000313" key="8">
    <source>
        <dbReference type="Proteomes" id="UP000186074"/>
    </source>
</evidence>
<evidence type="ECO:0000256" key="2">
    <source>
        <dbReference type="ARBA" id="ARBA00022692"/>
    </source>
</evidence>
<evidence type="ECO:0000256" key="1">
    <source>
        <dbReference type="ARBA" id="ARBA00004141"/>
    </source>
</evidence>
<feature type="domain" description="NarX-like N-terminal" evidence="6">
    <location>
        <begin position="30"/>
        <end position="118"/>
    </location>
</feature>
<evidence type="ECO:0000313" key="7">
    <source>
        <dbReference type="EMBL" id="APW64800.1"/>
    </source>
</evidence>
<feature type="transmembrane region" description="Helical" evidence="5">
    <location>
        <begin position="178"/>
        <end position="196"/>
    </location>
</feature>
<evidence type="ECO:0000256" key="3">
    <source>
        <dbReference type="ARBA" id="ARBA00022989"/>
    </source>
</evidence>
<keyword evidence="4 5" id="KW-0472">Membrane</keyword>
<proteinExistence type="predicted"/>
<dbReference type="STRING" id="1850254.LPB137_02525"/>
<sequence length="335" mass="39062">MKTNTISRKIKLLGILFILLMLSIINTTIYLSEKNKKDALIINLAGKERMLTQKISKNIFYTYHNKHYSFNELDMATIEFIYNLNSLKDGNTLIGIEKSPTEVISNQISKIQKLWDDFYLEINNFKKYTMDKQTNNEQKIKDIINTIHNTNNILLNEVDSLVTLYTLHAEEKTDFIRYIQYLFFLFSILLIIYSFIQLRKMESNAKKFLQYSKELVQTSDVSELKPMKIEAEKEIVEASDTINCFINKINSAVNYSQEAIEQSQNASVQLEEITDEFDKIIDELKHSGDLSTYLDKSEDMVIQSHEDLIKSTEKLNNLKDQLNTLLQACKPKKDQ</sequence>
<evidence type="ECO:0000259" key="6">
    <source>
        <dbReference type="Pfam" id="PF13675"/>
    </source>
</evidence>
<accession>A0A1P8KJS5</accession>
<protein>
    <recommendedName>
        <fullName evidence="6">NarX-like N-terminal domain-containing protein</fullName>
    </recommendedName>
</protein>
<reference evidence="7 8" key="1">
    <citation type="submission" date="2017-01" db="EMBL/GenBank/DDBJ databases">
        <title>Genome sequencing of Arcobacter sp. LPB0137.</title>
        <authorList>
            <person name="Lee G.-W."/>
            <person name="Yi H."/>
        </authorList>
    </citation>
    <scope>NUCLEOTIDE SEQUENCE [LARGE SCALE GENOMIC DNA]</scope>
    <source>
        <strain evidence="7 8">LPB0137</strain>
    </source>
</reference>
<dbReference type="EMBL" id="CP019070">
    <property type="protein sequence ID" value="APW64800.1"/>
    <property type="molecule type" value="Genomic_DNA"/>
</dbReference>
<dbReference type="AlphaFoldDB" id="A0A1P8KJS5"/>
<evidence type="ECO:0000256" key="5">
    <source>
        <dbReference type="SAM" id="Phobius"/>
    </source>
</evidence>